<dbReference type="AlphaFoldDB" id="A0A1Z3HUH7"/>
<evidence type="ECO:0000313" key="3">
    <source>
        <dbReference type="Proteomes" id="UP000191901"/>
    </source>
</evidence>
<keyword evidence="3" id="KW-1185">Reference proteome</keyword>
<dbReference type="OrthoDB" id="3775810at2"/>
<reference evidence="2 3" key="1">
    <citation type="journal article" date="2016" name="Biochim. Biophys. Acta">
        <title>Characterization of red-shifted phycobilisomes isolated from the chlorophyll f-containing cyanobacterium Halomicronema hongdechloris.</title>
        <authorList>
            <person name="Li Y."/>
            <person name="Lin Y."/>
            <person name="Garvey C.J."/>
            <person name="Birch D."/>
            <person name="Corkery R.W."/>
            <person name="Loughlin P.C."/>
            <person name="Scheer H."/>
            <person name="Willows R.D."/>
            <person name="Chen M."/>
        </authorList>
    </citation>
    <scope>NUCLEOTIDE SEQUENCE [LARGE SCALE GENOMIC DNA]</scope>
    <source>
        <strain evidence="2 3">C2206</strain>
    </source>
</reference>
<dbReference type="EMBL" id="CP021983">
    <property type="protein sequence ID" value="ASC73943.1"/>
    <property type="molecule type" value="Genomic_DNA"/>
</dbReference>
<dbReference type="Proteomes" id="UP000191901">
    <property type="component" value="Chromosome"/>
</dbReference>
<accession>A0A1Z3HUH7</accession>
<sequence>MVSLALLIVLVIAVVAALAVWLSRSSQPSTQNHTASRLRQPSLFDLLIGDIVQYEGRDWVVEGKLFYDDEGFTWLEYMLQDGDDIRWLSVEEDDLVEVALSLSVSSLDINTLPPPQKLEFEGDTYECVESGSAQMRREGSLRRPNVERCRYYDYEGPGHKVLAVEDWDGDIEVTAGRVIRPNSLTLLPGEGRSVYR</sequence>
<gene>
    <name evidence="2" type="ORF">XM38_049170</name>
</gene>
<evidence type="ECO:0000313" key="2">
    <source>
        <dbReference type="EMBL" id="ASC73943.1"/>
    </source>
</evidence>
<organism evidence="2 3">
    <name type="scientific">Halomicronema hongdechloris C2206</name>
    <dbReference type="NCBI Taxonomy" id="1641165"/>
    <lineage>
        <taxon>Bacteria</taxon>
        <taxon>Bacillati</taxon>
        <taxon>Cyanobacteriota</taxon>
        <taxon>Cyanophyceae</taxon>
        <taxon>Nodosilineales</taxon>
        <taxon>Nodosilineaceae</taxon>
        <taxon>Halomicronema</taxon>
    </lineage>
</organism>
<dbReference type="Pfam" id="PF13785">
    <property type="entry name" value="DUF4178"/>
    <property type="match status" value="1"/>
</dbReference>
<evidence type="ECO:0000259" key="1">
    <source>
        <dbReference type="Pfam" id="PF13785"/>
    </source>
</evidence>
<proteinExistence type="predicted"/>
<dbReference type="KEGG" id="hhg:XM38_049170"/>
<dbReference type="STRING" id="1641165.XM38_19135"/>
<dbReference type="InterPro" id="IPR025235">
    <property type="entry name" value="DUF4178"/>
</dbReference>
<protein>
    <recommendedName>
        <fullName evidence="1">DUF4178 domain-containing protein</fullName>
    </recommendedName>
</protein>
<dbReference type="RefSeq" id="WP_080811798.1">
    <property type="nucleotide sequence ID" value="NZ_CP021983.2"/>
</dbReference>
<name>A0A1Z3HUH7_9CYAN</name>
<feature type="domain" description="DUF4178" evidence="1">
    <location>
        <begin position="48"/>
        <end position="181"/>
    </location>
</feature>